<dbReference type="Gene3D" id="2.30.30.40">
    <property type="entry name" value="SH3 Domains"/>
    <property type="match status" value="2"/>
</dbReference>
<organism evidence="2 3">
    <name type="scientific">Candidatus Propionivibrio aalborgensis</name>
    <dbReference type="NCBI Taxonomy" id="1860101"/>
    <lineage>
        <taxon>Bacteria</taxon>
        <taxon>Pseudomonadati</taxon>
        <taxon>Pseudomonadota</taxon>
        <taxon>Betaproteobacteria</taxon>
        <taxon>Rhodocyclales</taxon>
        <taxon>Rhodocyclaceae</taxon>
        <taxon>Propionivibrio</taxon>
    </lineage>
</organism>
<sequence length="149" mass="16655">MKRLPNVLLLFFFVASGFSMSANAIEFRTVNAATVLYDAPSQRGSKLFVIRSDTPVEVVVRLEGWSKVRDAEGGLAWIEQTYLSDKHSVIVTADRADVRRKADDSSSLVFEAEKNVVLEFVEMAPGGWIKVRHRDGASGYVRANQIWGY</sequence>
<gene>
    <name evidence="2" type="ORF">PROAA_1540026</name>
</gene>
<evidence type="ECO:0000313" key="3">
    <source>
        <dbReference type="Proteomes" id="UP000199600"/>
    </source>
</evidence>
<evidence type="ECO:0000256" key="1">
    <source>
        <dbReference type="SAM" id="SignalP"/>
    </source>
</evidence>
<proteinExistence type="predicted"/>
<dbReference type="Pfam" id="PF06347">
    <property type="entry name" value="SH3_4"/>
    <property type="match status" value="2"/>
</dbReference>
<feature type="chain" id="PRO_5008381594" description="SH3b domain-containing protein" evidence="1">
    <location>
        <begin position="25"/>
        <end position="149"/>
    </location>
</feature>
<reference evidence="2 3" key="1">
    <citation type="submission" date="2016-06" db="EMBL/GenBank/DDBJ databases">
        <authorList>
            <person name="Kjaerup R.B."/>
            <person name="Dalgaard T.S."/>
            <person name="Juul-Madsen H.R."/>
        </authorList>
    </citation>
    <scope>NUCLEOTIDE SEQUENCE [LARGE SCALE GENOMIC DNA]</scope>
    <source>
        <strain evidence="2">2</strain>
    </source>
</reference>
<name>A0A1A8XLD0_9RHOO</name>
<feature type="signal peptide" evidence="1">
    <location>
        <begin position="1"/>
        <end position="24"/>
    </location>
</feature>
<dbReference type="EMBL" id="FLQY01000062">
    <property type="protein sequence ID" value="SBT05476.1"/>
    <property type="molecule type" value="Genomic_DNA"/>
</dbReference>
<dbReference type="InterPro" id="IPR010466">
    <property type="entry name" value="DUF1058"/>
</dbReference>
<keyword evidence="3" id="KW-1185">Reference proteome</keyword>
<dbReference type="Proteomes" id="UP000199600">
    <property type="component" value="Unassembled WGS sequence"/>
</dbReference>
<evidence type="ECO:0008006" key="4">
    <source>
        <dbReference type="Google" id="ProtNLM"/>
    </source>
</evidence>
<dbReference type="RefSeq" id="WP_186410175.1">
    <property type="nucleotide sequence ID" value="NZ_FLQY01000062.1"/>
</dbReference>
<protein>
    <recommendedName>
        <fullName evidence="4">SH3b domain-containing protein</fullName>
    </recommendedName>
</protein>
<evidence type="ECO:0000313" key="2">
    <source>
        <dbReference type="EMBL" id="SBT05476.1"/>
    </source>
</evidence>
<dbReference type="AlphaFoldDB" id="A0A1A8XLD0"/>
<accession>A0A1A8XLD0</accession>
<keyword evidence="1" id="KW-0732">Signal</keyword>